<reference evidence="1 2" key="1">
    <citation type="journal article" date="2021" name="Elife">
        <title>Chloroplast acquisition without the gene transfer in kleptoplastic sea slugs, Plakobranchus ocellatus.</title>
        <authorList>
            <person name="Maeda T."/>
            <person name="Takahashi S."/>
            <person name="Yoshida T."/>
            <person name="Shimamura S."/>
            <person name="Takaki Y."/>
            <person name="Nagai Y."/>
            <person name="Toyoda A."/>
            <person name="Suzuki Y."/>
            <person name="Arimoto A."/>
            <person name="Ishii H."/>
            <person name="Satoh N."/>
            <person name="Nishiyama T."/>
            <person name="Hasebe M."/>
            <person name="Maruyama T."/>
            <person name="Minagawa J."/>
            <person name="Obokata J."/>
            <person name="Shigenobu S."/>
        </authorList>
    </citation>
    <scope>NUCLEOTIDE SEQUENCE [LARGE SCALE GENOMIC DNA]</scope>
</reference>
<comment type="caution">
    <text evidence="1">The sequence shown here is derived from an EMBL/GenBank/DDBJ whole genome shotgun (WGS) entry which is preliminary data.</text>
</comment>
<organism evidence="1 2">
    <name type="scientific">Plakobranchus ocellatus</name>
    <dbReference type="NCBI Taxonomy" id="259542"/>
    <lineage>
        <taxon>Eukaryota</taxon>
        <taxon>Metazoa</taxon>
        <taxon>Spiralia</taxon>
        <taxon>Lophotrochozoa</taxon>
        <taxon>Mollusca</taxon>
        <taxon>Gastropoda</taxon>
        <taxon>Heterobranchia</taxon>
        <taxon>Euthyneura</taxon>
        <taxon>Panpulmonata</taxon>
        <taxon>Sacoglossa</taxon>
        <taxon>Placobranchoidea</taxon>
        <taxon>Plakobranchidae</taxon>
        <taxon>Plakobranchus</taxon>
    </lineage>
</organism>
<proteinExistence type="predicted"/>
<gene>
    <name evidence="1" type="ORF">PoB_005109300</name>
</gene>
<evidence type="ECO:0000313" key="2">
    <source>
        <dbReference type="Proteomes" id="UP000735302"/>
    </source>
</evidence>
<dbReference type="AlphaFoldDB" id="A0AAV4BZJ8"/>
<evidence type="ECO:0000313" key="1">
    <source>
        <dbReference type="EMBL" id="GFO24588.1"/>
    </source>
</evidence>
<accession>A0AAV4BZJ8</accession>
<sequence length="126" mass="13819">MIPDFQATRQARAPVIALERAKKGLHGSQGEFSICCDINAPIVGCYGLDKYIFLLLSFLNRKIHNNVISGFQALRQARAPVAGLEPATEDLRADSQATVLPTPPLKIISTIEKYADRRANLDDANL</sequence>
<dbReference type="EMBL" id="BLXT01005617">
    <property type="protein sequence ID" value="GFO24588.1"/>
    <property type="molecule type" value="Genomic_DNA"/>
</dbReference>
<name>A0AAV4BZJ8_9GAST</name>
<protein>
    <submittedName>
        <fullName evidence="1">Uncharacterized protein</fullName>
    </submittedName>
</protein>
<keyword evidence="2" id="KW-1185">Reference proteome</keyword>
<dbReference type="Proteomes" id="UP000735302">
    <property type="component" value="Unassembled WGS sequence"/>
</dbReference>